<comment type="similarity">
    <text evidence="1">Belongs to the 'phage' integrase family.</text>
</comment>
<dbReference type="EMBL" id="SRSO01000016">
    <property type="protein sequence ID" value="TGV02126.1"/>
    <property type="molecule type" value="Genomic_DNA"/>
</dbReference>
<organism evidence="5 6">
    <name type="scientific">Flavivirga rizhaonensis</name>
    <dbReference type="NCBI Taxonomy" id="2559571"/>
    <lineage>
        <taxon>Bacteria</taxon>
        <taxon>Pseudomonadati</taxon>
        <taxon>Bacteroidota</taxon>
        <taxon>Flavobacteriia</taxon>
        <taxon>Flavobacteriales</taxon>
        <taxon>Flavobacteriaceae</taxon>
        <taxon>Flavivirga</taxon>
    </lineage>
</organism>
<dbReference type="InterPro" id="IPR010998">
    <property type="entry name" value="Integrase_recombinase_N"/>
</dbReference>
<evidence type="ECO:0000256" key="2">
    <source>
        <dbReference type="ARBA" id="ARBA00023125"/>
    </source>
</evidence>
<evidence type="ECO:0000259" key="4">
    <source>
        <dbReference type="Pfam" id="PF00589"/>
    </source>
</evidence>
<keyword evidence="2" id="KW-0238">DNA-binding</keyword>
<comment type="caution">
    <text evidence="5">The sequence shown here is derived from an EMBL/GenBank/DDBJ whole genome shotgun (WGS) entry which is preliminary data.</text>
</comment>
<accession>A0A4S1DVJ7</accession>
<protein>
    <recommendedName>
        <fullName evidence="4">Tyr recombinase domain-containing protein</fullName>
    </recommendedName>
</protein>
<dbReference type="AlphaFoldDB" id="A0A4S1DVJ7"/>
<dbReference type="Pfam" id="PF00589">
    <property type="entry name" value="Phage_integrase"/>
    <property type="match status" value="1"/>
</dbReference>
<feature type="domain" description="Tyr recombinase" evidence="4">
    <location>
        <begin position="127"/>
        <end position="282"/>
    </location>
</feature>
<dbReference type="OrthoDB" id="1314641at2"/>
<sequence length="314" mass="36714">MLYSIELFNKSLVVNKINISSTPIIDLKDEHIGIFHAYLLEEMHYSPRTYNNKMSYLKGFIDWSMQKFNIPSNNPFGSVKKRSTRVRKDIIYKEEYKALLGIIKPKLGKKKHNNGKTSYFRQLYKPYLKNGIRLALHTGCRGDEVVNMKWNMVHFKKKKPYFIEVNNSKVEHQKGSGFNAMVRPIFIPITKGLLKLLNRMGLNEKKGSDDYILYPERTATSSTIKNNLSKGFTHFYKQLDTGRAITFKHLRKTYLTYLNATIKERTKLLSGHSSNEVLRRYYIDESLISKTAKKIKNPWNLKFLTRGAQKQIEN</sequence>
<dbReference type="Gene3D" id="1.10.150.130">
    <property type="match status" value="1"/>
</dbReference>
<dbReference type="PANTHER" id="PTHR30349">
    <property type="entry name" value="PHAGE INTEGRASE-RELATED"/>
    <property type="match status" value="1"/>
</dbReference>
<evidence type="ECO:0000256" key="1">
    <source>
        <dbReference type="ARBA" id="ARBA00008857"/>
    </source>
</evidence>
<dbReference type="SUPFAM" id="SSF56349">
    <property type="entry name" value="DNA breaking-rejoining enzymes"/>
    <property type="match status" value="1"/>
</dbReference>
<dbReference type="GO" id="GO:0006310">
    <property type="term" value="P:DNA recombination"/>
    <property type="evidence" value="ECO:0007669"/>
    <property type="project" value="UniProtKB-KW"/>
</dbReference>
<dbReference type="InterPro" id="IPR002104">
    <property type="entry name" value="Integrase_catalytic"/>
</dbReference>
<keyword evidence="6" id="KW-1185">Reference proteome</keyword>
<reference evidence="5 6" key="1">
    <citation type="submission" date="2019-04" db="EMBL/GenBank/DDBJ databases">
        <authorList>
            <person name="Liu A."/>
        </authorList>
    </citation>
    <scope>NUCLEOTIDE SEQUENCE [LARGE SCALE GENOMIC DNA]</scope>
    <source>
        <strain evidence="5 6">RZ03</strain>
    </source>
</reference>
<dbReference type="Gene3D" id="1.10.443.10">
    <property type="entry name" value="Intergrase catalytic core"/>
    <property type="match status" value="1"/>
</dbReference>
<dbReference type="GO" id="GO:0015074">
    <property type="term" value="P:DNA integration"/>
    <property type="evidence" value="ECO:0007669"/>
    <property type="project" value="InterPro"/>
</dbReference>
<proteinExistence type="inferred from homology"/>
<evidence type="ECO:0000256" key="3">
    <source>
        <dbReference type="ARBA" id="ARBA00023172"/>
    </source>
</evidence>
<dbReference type="InterPro" id="IPR013762">
    <property type="entry name" value="Integrase-like_cat_sf"/>
</dbReference>
<dbReference type="InterPro" id="IPR011010">
    <property type="entry name" value="DNA_brk_join_enz"/>
</dbReference>
<dbReference type="Proteomes" id="UP000307602">
    <property type="component" value="Unassembled WGS sequence"/>
</dbReference>
<dbReference type="GO" id="GO:0003677">
    <property type="term" value="F:DNA binding"/>
    <property type="evidence" value="ECO:0007669"/>
    <property type="project" value="UniProtKB-KW"/>
</dbReference>
<keyword evidence="3" id="KW-0233">DNA recombination</keyword>
<dbReference type="InterPro" id="IPR050090">
    <property type="entry name" value="Tyrosine_recombinase_XerCD"/>
</dbReference>
<gene>
    <name evidence="5" type="ORF">EM932_12210</name>
</gene>
<evidence type="ECO:0000313" key="5">
    <source>
        <dbReference type="EMBL" id="TGV02126.1"/>
    </source>
</evidence>
<name>A0A4S1DVJ7_9FLAO</name>
<dbReference type="PANTHER" id="PTHR30349:SF64">
    <property type="entry name" value="PROPHAGE INTEGRASE INTD-RELATED"/>
    <property type="match status" value="1"/>
</dbReference>
<evidence type="ECO:0000313" key="6">
    <source>
        <dbReference type="Proteomes" id="UP000307602"/>
    </source>
</evidence>